<dbReference type="Proteomes" id="UP001496674">
    <property type="component" value="Chromosome"/>
</dbReference>
<organism evidence="3 4">
    <name type="scientific">Bacteroides sedimenti</name>
    <dbReference type="NCBI Taxonomy" id="2136147"/>
    <lineage>
        <taxon>Bacteria</taxon>
        <taxon>Pseudomonadati</taxon>
        <taxon>Bacteroidota</taxon>
        <taxon>Bacteroidia</taxon>
        <taxon>Bacteroidales</taxon>
        <taxon>Bacteroidaceae</taxon>
        <taxon>Bacteroides</taxon>
    </lineage>
</organism>
<reference evidence="3 4" key="1">
    <citation type="submission" date="2023-04" db="EMBL/GenBank/DDBJ databases">
        <title>Draft genome sequence of acteroides sedimenti strain YN3PY1.</title>
        <authorList>
            <person name="Yoshida N."/>
        </authorList>
    </citation>
    <scope>NUCLEOTIDE SEQUENCE [LARGE SCALE GENOMIC DNA]</scope>
    <source>
        <strain evidence="3 4">YN3PY1</strain>
    </source>
</reference>
<evidence type="ECO:0000313" key="4">
    <source>
        <dbReference type="Proteomes" id="UP001496674"/>
    </source>
</evidence>
<keyword evidence="1" id="KW-0802">TPR repeat</keyword>
<sequence length="305" mass="35565">MKKLTTTFIMGLLLSFNQAYAQDFNKKFGELFSKGDTIGQLQLLQKWEKAKNDDPELYVAYFNYYVNKSKKELITLGNTPKGEIVFQIMDKDSTVKEPVGYIYDETYYDKEFLGKGLTFIDKGIERYPSRLDMRFGKVYVFGLIKDYAKFTDEIIKTIDYSAKIDNKWVWTENTPVEDPEKFLLSTVQKYVLQIYNTEDDTLLDNMKAIAEAVLKQNPNHVESLSNLSIVYMLKKEYDKALEALLKAEKIDGKDYIVLSNIAQAYKLKGKCQKAIKYYEKVLKYGDDQSKEYAKQQIELLKKMEK</sequence>
<dbReference type="InterPro" id="IPR011990">
    <property type="entry name" value="TPR-like_helical_dom_sf"/>
</dbReference>
<dbReference type="PROSITE" id="PS50005">
    <property type="entry name" value="TPR"/>
    <property type="match status" value="1"/>
</dbReference>
<evidence type="ECO:0000256" key="1">
    <source>
        <dbReference type="PROSITE-ProRule" id="PRU00339"/>
    </source>
</evidence>
<dbReference type="EMBL" id="AP028055">
    <property type="protein sequence ID" value="BEG98936.1"/>
    <property type="molecule type" value="Genomic_DNA"/>
</dbReference>
<dbReference type="Gene3D" id="1.25.40.10">
    <property type="entry name" value="Tetratricopeptide repeat domain"/>
    <property type="match status" value="1"/>
</dbReference>
<protein>
    <recommendedName>
        <fullName evidence="5">Tetratricopeptide repeat protein</fullName>
    </recommendedName>
</protein>
<evidence type="ECO:0000313" key="3">
    <source>
        <dbReference type="EMBL" id="BEG98936.1"/>
    </source>
</evidence>
<proteinExistence type="predicted"/>
<evidence type="ECO:0008006" key="5">
    <source>
        <dbReference type="Google" id="ProtNLM"/>
    </source>
</evidence>
<dbReference type="Pfam" id="PF13181">
    <property type="entry name" value="TPR_8"/>
    <property type="match status" value="2"/>
</dbReference>
<keyword evidence="2" id="KW-0732">Signal</keyword>
<accession>A0ABN6Z9B9</accession>
<dbReference type="InterPro" id="IPR019734">
    <property type="entry name" value="TPR_rpt"/>
</dbReference>
<keyword evidence="4" id="KW-1185">Reference proteome</keyword>
<gene>
    <name evidence="3" type="ORF">BSYN_12010</name>
</gene>
<evidence type="ECO:0000256" key="2">
    <source>
        <dbReference type="SAM" id="SignalP"/>
    </source>
</evidence>
<dbReference type="SMART" id="SM00028">
    <property type="entry name" value="TPR"/>
    <property type="match status" value="2"/>
</dbReference>
<dbReference type="RefSeq" id="WP_353334140.1">
    <property type="nucleotide sequence ID" value="NZ_AP028055.1"/>
</dbReference>
<name>A0ABN6Z9B9_9BACE</name>
<feature type="signal peptide" evidence="2">
    <location>
        <begin position="1"/>
        <end position="21"/>
    </location>
</feature>
<feature type="repeat" description="TPR" evidence="1">
    <location>
        <begin position="221"/>
        <end position="254"/>
    </location>
</feature>
<dbReference type="SUPFAM" id="SSF48452">
    <property type="entry name" value="TPR-like"/>
    <property type="match status" value="1"/>
</dbReference>
<feature type="chain" id="PRO_5047436305" description="Tetratricopeptide repeat protein" evidence="2">
    <location>
        <begin position="22"/>
        <end position="305"/>
    </location>
</feature>